<reference evidence="1" key="1">
    <citation type="submission" date="2021-01" db="EMBL/GenBank/DDBJ databases">
        <title>Whole genome shotgun sequence of Virgisporangium aurantiacum NBRC 16421.</title>
        <authorList>
            <person name="Komaki H."/>
            <person name="Tamura T."/>
        </authorList>
    </citation>
    <scope>NUCLEOTIDE SEQUENCE</scope>
    <source>
        <strain evidence="1">NBRC 16421</strain>
    </source>
</reference>
<dbReference type="Proteomes" id="UP000612585">
    <property type="component" value="Unassembled WGS sequence"/>
</dbReference>
<evidence type="ECO:0008006" key="3">
    <source>
        <dbReference type="Google" id="ProtNLM"/>
    </source>
</evidence>
<sequence length="433" mass="48393">MTVHVLGEYQTRVVPWPQPSPADRRLGQAIDANRRRLQIRWLADGQAEITTYSWIGVVRFDKHELHIVPKACGGNLGVLQMLDYASGLDAVRELDAVRHLAGAGAHLRDLVCHLLTRQSDAILRRGPNREYVTREDTLPAVRGRLLADRQLLRRFGQLDKLECRYDEYETDTLDNQVLAAGLSLAARTASAPTVRVHARRVATDFADLCDPTCLDPTAAATLLHYTRQNAHYRHAHYWSLLLLHGGAVEDLYRAGAGRAPVFLLDMNRLFEDFVTRLVIDAMAGTDVRVRPQARNTSVLIDESTGRPYGTVIPDLILTRGTRRLVIDVKYKLYDERNIDPSDLYQAFLYTQAFSHADTSPQLPTAVLVYPGDTGSGDRVLIRSSNGRPAARVRTTAIDLHAIMPALRDPNARIRLNETIRATLTSDTLSDVNV</sequence>
<dbReference type="AlphaFoldDB" id="A0A8J4E4H8"/>
<organism evidence="1 2">
    <name type="scientific">Virgisporangium aurantiacum</name>
    <dbReference type="NCBI Taxonomy" id="175570"/>
    <lineage>
        <taxon>Bacteria</taxon>
        <taxon>Bacillati</taxon>
        <taxon>Actinomycetota</taxon>
        <taxon>Actinomycetes</taxon>
        <taxon>Micromonosporales</taxon>
        <taxon>Micromonosporaceae</taxon>
        <taxon>Virgisporangium</taxon>
    </lineage>
</organism>
<dbReference type="InterPro" id="IPR019292">
    <property type="entry name" value="McrC"/>
</dbReference>
<evidence type="ECO:0000313" key="1">
    <source>
        <dbReference type="EMBL" id="GIJ58947.1"/>
    </source>
</evidence>
<evidence type="ECO:0000313" key="2">
    <source>
        <dbReference type="Proteomes" id="UP000612585"/>
    </source>
</evidence>
<dbReference type="PANTHER" id="PTHR38733:SF1">
    <property type="entry name" value="TYPE IV METHYL-DIRECTED RESTRICTION ENZYME ECOKMCRBC"/>
    <property type="match status" value="1"/>
</dbReference>
<dbReference type="Pfam" id="PF10117">
    <property type="entry name" value="McrBC"/>
    <property type="match status" value="1"/>
</dbReference>
<keyword evidence="2" id="KW-1185">Reference proteome</keyword>
<dbReference type="PANTHER" id="PTHR38733">
    <property type="entry name" value="PROTEIN MCRC"/>
    <property type="match status" value="1"/>
</dbReference>
<gene>
    <name evidence="1" type="ORF">Vau01_064630</name>
</gene>
<comment type="caution">
    <text evidence="1">The sequence shown here is derived from an EMBL/GenBank/DDBJ whole genome shotgun (WGS) entry which is preliminary data.</text>
</comment>
<accession>A0A8J4E4H8</accession>
<dbReference type="EMBL" id="BOPG01000044">
    <property type="protein sequence ID" value="GIJ58947.1"/>
    <property type="molecule type" value="Genomic_DNA"/>
</dbReference>
<proteinExistence type="predicted"/>
<protein>
    <recommendedName>
        <fullName evidence="3">5-methylcytosine-specific restriction enzyme subunit McrC</fullName>
    </recommendedName>
</protein>
<name>A0A8J4E4H8_9ACTN</name>